<feature type="compositionally biased region" description="Polar residues" evidence="1">
    <location>
        <begin position="292"/>
        <end position="304"/>
    </location>
</feature>
<feature type="compositionally biased region" description="Basic and acidic residues" evidence="1">
    <location>
        <begin position="221"/>
        <end position="232"/>
    </location>
</feature>
<protein>
    <recommendedName>
        <fullName evidence="2">SCAN box domain-containing protein</fullName>
    </recommendedName>
</protein>
<evidence type="ECO:0000313" key="4">
    <source>
        <dbReference type="Proteomes" id="UP000550707"/>
    </source>
</evidence>
<dbReference type="SMART" id="SM00431">
    <property type="entry name" value="SCAN"/>
    <property type="match status" value="1"/>
</dbReference>
<evidence type="ECO:0000313" key="3">
    <source>
        <dbReference type="EMBL" id="KAF6452985.1"/>
    </source>
</evidence>
<dbReference type="AlphaFoldDB" id="A0A7J8FZS3"/>
<feature type="region of interest" description="Disordered" evidence="1">
    <location>
        <begin position="1"/>
        <end position="37"/>
    </location>
</feature>
<name>A0A7J8FZS3_MOLMO</name>
<reference evidence="3 4" key="1">
    <citation type="journal article" date="2020" name="Nature">
        <title>Six reference-quality genomes reveal evolution of bat adaptations.</title>
        <authorList>
            <person name="Jebb D."/>
            <person name="Huang Z."/>
            <person name="Pippel M."/>
            <person name="Hughes G.M."/>
            <person name="Lavrichenko K."/>
            <person name="Devanna P."/>
            <person name="Winkler S."/>
            <person name="Jermiin L.S."/>
            <person name="Skirmuntt E.C."/>
            <person name="Katzourakis A."/>
            <person name="Burkitt-Gray L."/>
            <person name="Ray D.A."/>
            <person name="Sullivan K.A.M."/>
            <person name="Roscito J.G."/>
            <person name="Kirilenko B.M."/>
            <person name="Davalos L.M."/>
            <person name="Corthals A.P."/>
            <person name="Power M.L."/>
            <person name="Jones G."/>
            <person name="Ransome R.D."/>
            <person name="Dechmann D.K.N."/>
            <person name="Locatelli A.G."/>
            <person name="Puechmaille S.J."/>
            <person name="Fedrigo O."/>
            <person name="Jarvis E.D."/>
            <person name="Hiller M."/>
            <person name="Vernes S.C."/>
            <person name="Myers E.W."/>
            <person name="Teeling E.C."/>
        </authorList>
    </citation>
    <scope>NUCLEOTIDE SEQUENCE [LARGE SCALE GENOMIC DNA]</scope>
    <source>
        <strain evidence="3">MMolMol1</strain>
        <tissue evidence="3">Muscle</tissue>
    </source>
</reference>
<comment type="caution">
    <text evidence="3">The sequence shown here is derived from an EMBL/GenBank/DDBJ whole genome shotgun (WGS) entry which is preliminary data.</text>
</comment>
<dbReference type="InterPro" id="IPR003309">
    <property type="entry name" value="SCAN_dom"/>
</dbReference>
<gene>
    <name evidence="3" type="ORF">HJG59_008261</name>
</gene>
<feature type="region of interest" description="Disordered" evidence="1">
    <location>
        <begin position="246"/>
        <end position="313"/>
    </location>
</feature>
<dbReference type="EMBL" id="JACASF010000010">
    <property type="protein sequence ID" value="KAF6452985.1"/>
    <property type="molecule type" value="Genomic_DNA"/>
</dbReference>
<feature type="region of interest" description="Disordered" evidence="1">
    <location>
        <begin position="206"/>
        <end position="232"/>
    </location>
</feature>
<organism evidence="3 4">
    <name type="scientific">Molossus molossus</name>
    <name type="common">Pallas' mastiff bat</name>
    <name type="synonym">Vespertilio molossus</name>
    <dbReference type="NCBI Taxonomy" id="27622"/>
    <lineage>
        <taxon>Eukaryota</taxon>
        <taxon>Metazoa</taxon>
        <taxon>Chordata</taxon>
        <taxon>Craniata</taxon>
        <taxon>Vertebrata</taxon>
        <taxon>Euteleostomi</taxon>
        <taxon>Mammalia</taxon>
        <taxon>Eutheria</taxon>
        <taxon>Laurasiatheria</taxon>
        <taxon>Chiroptera</taxon>
        <taxon>Yangochiroptera</taxon>
        <taxon>Molossidae</taxon>
        <taxon>Molossus</taxon>
    </lineage>
</organism>
<dbReference type="Proteomes" id="UP000550707">
    <property type="component" value="Unassembled WGS sequence"/>
</dbReference>
<keyword evidence="4" id="KW-1185">Reference proteome</keyword>
<evidence type="ECO:0000256" key="1">
    <source>
        <dbReference type="SAM" id="MobiDB-lite"/>
    </source>
</evidence>
<evidence type="ECO:0000259" key="2">
    <source>
        <dbReference type="SMART" id="SM00431"/>
    </source>
</evidence>
<feature type="domain" description="SCAN box" evidence="2">
    <location>
        <begin position="37"/>
        <end position="142"/>
    </location>
</feature>
<dbReference type="InParanoid" id="A0A7J8FZS3"/>
<accession>A0A7J8FZS3</accession>
<proteinExistence type="predicted"/>
<sequence length="313" mass="34645">MPAELGQPLILLPPLAKAEDSPFSGPDAAAQGKPSSPETARQLFRQFRYQVMCGLQEPLRQLGKLFPVAAVRGSRQGADPGDPHVGAVPDHPARGGSVWVRKQCPGNREEAVTLVESLKGDPQRLWQWIIIHILGEDRTFYPRRQICKLPSGEVESHLEVMPQELGLQNSPSGPGEPLSHVVKEESELEQELWLLPSFLPNPRRGSPGLRSFTSPHRLHLHVSEKTRELPAEEIDKRMTENLNLEKYREQEPPDASCHASEEAPSQASLSGLFTEDEPRGFGEGETLPKAQENLQGREQGSSSLLKKGILENN</sequence>